<organism evidence="10 11">
    <name type="scientific">Plasmodium relictum</name>
    <dbReference type="NCBI Taxonomy" id="85471"/>
    <lineage>
        <taxon>Eukaryota</taxon>
        <taxon>Sar</taxon>
        <taxon>Alveolata</taxon>
        <taxon>Apicomplexa</taxon>
        <taxon>Aconoidasida</taxon>
        <taxon>Haemosporida</taxon>
        <taxon>Plasmodiidae</taxon>
        <taxon>Plasmodium</taxon>
        <taxon>Plasmodium (Haemamoeba)</taxon>
    </lineage>
</organism>
<dbReference type="FunFam" id="3.30.70.330:FF:000541">
    <property type="entry name" value="Nuclear cap-binding protein subunit 2"/>
    <property type="match status" value="1"/>
</dbReference>
<evidence type="ECO:0000256" key="6">
    <source>
        <dbReference type="ARBA" id="ARBA00023242"/>
    </source>
</evidence>
<keyword evidence="6 8" id="KW-0539">Nucleus</keyword>
<dbReference type="RefSeq" id="XP_028531958.1">
    <property type="nucleotide sequence ID" value="XM_028675362.1"/>
</dbReference>
<dbReference type="OrthoDB" id="201398at2759"/>
<accession>A0A1J1H2L5</accession>
<evidence type="ECO:0000313" key="11">
    <source>
        <dbReference type="Proteomes" id="UP000220158"/>
    </source>
</evidence>
<evidence type="ECO:0000256" key="2">
    <source>
        <dbReference type="ARBA" id="ARBA00010725"/>
    </source>
</evidence>
<dbReference type="PANTHER" id="PTHR18847">
    <property type="entry name" value="20 KD NUCLEAR CAP BINDING PROTEIN"/>
    <property type="match status" value="1"/>
</dbReference>
<evidence type="ECO:0000256" key="1">
    <source>
        <dbReference type="ARBA" id="ARBA00004123"/>
    </source>
</evidence>
<dbReference type="InterPro" id="IPR034148">
    <property type="entry name" value="NCBP2_RRM"/>
</dbReference>
<keyword evidence="11" id="KW-1185">Reference proteome</keyword>
<dbReference type="OMA" id="QIYEHMC"/>
<name>A0A1J1H2L5_PLARL</name>
<dbReference type="GO" id="GO:0005846">
    <property type="term" value="C:nuclear cap binding complex"/>
    <property type="evidence" value="ECO:0007669"/>
    <property type="project" value="InterPro"/>
</dbReference>
<dbReference type="VEuPathDB" id="PlasmoDB:PRELSG_0510700"/>
<evidence type="ECO:0000256" key="8">
    <source>
        <dbReference type="RuleBase" id="RU364036"/>
    </source>
</evidence>
<protein>
    <recommendedName>
        <fullName evidence="8">Nuclear cap-binding protein subunit 2</fullName>
    </recommendedName>
    <alternativeName>
        <fullName evidence="8">20 kDa nuclear cap-binding protein</fullName>
    </alternativeName>
</protein>
<dbReference type="InterPro" id="IPR035979">
    <property type="entry name" value="RBD_domain_sf"/>
</dbReference>
<dbReference type="GeneID" id="39735050"/>
<comment type="subcellular location">
    <subcellularLocation>
        <location evidence="1 8">Nucleus</location>
    </subcellularLocation>
</comment>
<dbReference type="PROSITE" id="PS50102">
    <property type="entry name" value="RRM"/>
    <property type="match status" value="1"/>
</dbReference>
<feature type="domain" description="RRM" evidence="9">
    <location>
        <begin position="34"/>
        <end position="112"/>
    </location>
</feature>
<dbReference type="GO" id="GO:0045292">
    <property type="term" value="P:mRNA cis splicing, via spliceosome"/>
    <property type="evidence" value="ECO:0007669"/>
    <property type="project" value="InterPro"/>
</dbReference>
<gene>
    <name evidence="10" type="ORF">PRELSG_0510700</name>
</gene>
<evidence type="ECO:0000259" key="9">
    <source>
        <dbReference type="PROSITE" id="PS50102"/>
    </source>
</evidence>
<dbReference type="EMBL" id="LN835300">
    <property type="protein sequence ID" value="CRG98949.1"/>
    <property type="molecule type" value="Genomic_DNA"/>
</dbReference>
<dbReference type="CDD" id="cd12240">
    <property type="entry name" value="RRM_NCBP2"/>
    <property type="match status" value="1"/>
</dbReference>
<evidence type="ECO:0000256" key="4">
    <source>
        <dbReference type="ARBA" id="ARBA00022884"/>
    </source>
</evidence>
<evidence type="ECO:0000256" key="3">
    <source>
        <dbReference type="ARBA" id="ARBA00022664"/>
    </source>
</evidence>
<proteinExistence type="inferred from homology"/>
<dbReference type="InterPro" id="IPR012677">
    <property type="entry name" value="Nucleotide-bd_a/b_plait_sf"/>
</dbReference>
<dbReference type="GO" id="GO:0005634">
    <property type="term" value="C:nucleus"/>
    <property type="evidence" value="ECO:0007669"/>
    <property type="project" value="UniProtKB-SubCell"/>
</dbReference>
<reference evidence="10 11" key="1">
    <citation type="submission" date="2015-04" db="EMBL/GenBank/DDBJ databases">
        <authorList>
            <consortium name="Pathogen Informatics"/>
        </authorList>
    </citation>
    <scope>NUCLEOTIDE SEQUENCE [LARGE SCALE GENOMIC DNA]</scope>
    <source>
        <strain evidence="10 11">SGS1</strain>
    </source>
</reference>
<keyword evidence="3 8" id="KW-0507">mRNA processing</keyword>
<dbReference type="SMART" id="SM00360">
    <property type="entry name" value="RRM"/>
    <property type="match status" value="1"/>
</dbReference>
<dbReference type="Pfam" id="PF00076">
    <property type="entry name" value="RRM_1"/>
    <property type="match status" value="1"/>
</dbReference>
<evidence type="ECO:0000256" key="5">
    <source>
        <dbReference type="ARBA" id="ARBA00023187"/>
    </source>
</evidence>
<comment type="similarity">
    <text evidence="2 8">Belongs to the RRM NCBP2 family.</text>
</comment>
<dbReference type="InterPro" id="IPR027157">
    <property type="entry name" value="NCBP2"/>
</dbReference>
<keyword evidence="5 8" id="KW-0508">mRNA splicing</keyword>
<dbReference type="AlphaFoldDB" id="A0A1J1H2L5"/>
<dbReference type="PANTHER" id="PTHR18847:SF0">
    <property type="entry name" value="NUCLEAR CAP-BINDING PROTEIN SUBUNIT 2"/>
    <property type="match status" value="1"/>
</dbReference>
<dbReference type="Proteomes" id="UP000220158">
    <property type="component" value="Chromosome 5"/>
</dbReference>
<dbReference type="KEGG" id="prel:PRELSG_0510700"/>
<sequence length="228" mass="27214">MAHLYEEVYKKRKYFDRSLCNDYEDWLNKIQFSKTVYIGNLSIYTTEQQIYEHMSKAGDVENVIMGLHRKEKSPCGFCFVVFKKKEGYNHAVNFLNNSILDGRIIRVDEDLGIIGKRKYGRGKTGVQKRDERNKFYDEDRPKVLDNLADYNTTKKRKFNNFNENYDRSVKQRRSTNYTLNANDTKNNKFVNLKPAVTLYPNVQHLMSYRNKNDKLYNFHVKKDNKRNI</sequence>
<evidence type="ECO:0000313" key="10">
    <source>
        <dbReference type="EMBL" id="CRG98949.1"/>
    </source>
</evidence>
<dbReference type="SUPFAM" id="SSF54928">
    <property type="entry name" value="RNA-binding domain, RBD"/>
    <property type="match status" value="1"/>
</dbReference>
<evidence type="ECO:0000256" key="7">
    <source>
        <dbReference type="PROSITE-ProRule" id="PRU00176"/>
    </source>
</evidence>
<dbReference type="Gene3D" id="3.30.70.330">
    <property type="match status" value="1"/>
</dbReference>
<keyword evidence="4 7" id="KW-0694">RNA-binding</keyword>
<dbReference type="GO" id="GO:0000339">
    <property type="term" value="F:RNA cap binding"/>
    <property type="evidence" value="ECO:0007669"/>
    <property type="project" value="InterPro"/>
</dbReference>
<dbReference type="InterPro" id="IPR000504">
    <property type="entry name" value="RRM_dom"/>
</dbReference>